<keyword evidence="14" id="KW-1185">Reference proteome</keyword>
<proteinExistence type="inferred from homology"/>
<keyword evidence="4" id="KW-0808">Transferase</keyword>
<dbReference type="AlphaFoldDB" id="A0A813VNN8"/>
<comment type="caution">
    <text evidence="13">The sequence shown here is derived from an EMBL/GenBank/DDBJ whole genome shotgun (WGS) entry which is preliminary data.</text>
</comment>
<organism evidence="13 14">
    <name type="scientific">Brachionus calyciflorus</name>
    <dbReference type="NCBI Taxonomy" id="104777"/>
    <lineage>
        <taxon>Eukaryota</taxon>
        <taxon>Metazoa</taxon>
        <taxon>Spiralia</taxon>
        <taxon>Gnathifera</taxon>
        <taxon>Rotifera</taxon>
        <taxon>Eurotatoria</taxon>
        <taxon>Monogononta</taxon>
        <taxon>Pseudotrocha</taxon>
        <taxon>Ploima</taxon>
        <taxon>Brachionidae</taxon>
        <taxon>Brachionus</taxon>
    </lineage>
</organism>
<dbReference type="GO" id="GO:0000139">
    <property type="term" value="C:Golgi membrane"/>
    <property type="evidence" value="ECO:0007669"/>
    <property type="project" value="UniProtKB-SubCell"/>
</dbReference>
<dbReference type="EC" id="2.4.1.-" evidence="11"/>
<evidence type="ECO:0000256" key="4">
    <source>
        <dbReference type="ARBA" id="ARBA00022679"/>
    </source>
</evidence>
<keyword evidence="7" id="KW-1133">Transmembrane helix</keyword>
<dbReference type="PANTHER" id="PTHR11214:SF364">
    <property type="entry name" value="HEXOSYLTRANSFERASE"/>
    <property type="match status" value="1"/>
</dbReference>
<reference evidence="13" key="1">
    <citation type="submission" date="2021-02" db="EMBL/GenBank/DDBJ databases">
        <authorList>
            <person name="Nowell W R."/>
        </authorList>
    </citation>
    <scope>NUCLEOTIDE SEQUENCE</scope>
    <source>
        <strain evidence="13">Ploen Becks lab</strain>
    </source>
</reference>
<keyword evidence="3 11" id="KW-0328">Glycosyltransferase</keyword>
<dbReference type="Pfam" id="PF01762">
    <property type="entry name" value="Galactosyl_T"/>
    <property type="match status" value="1"/>
</dbReference>
<evidence type="ECO:0000313" key="13">
    <source>
        <dbReference type="EMBL" id="CAF0848500.1"/>
    </source>
</evidence>
<evidence type="ECO:0000256" key="6">
    <source>
        <dbReference type="ARBA" id="ARBA00022968"/>
    </source>
</evidence>
<dbReference type="GO" id="GO:0006493">
    <property type="term" value="P:protein O-linked glycosylation"/>
    <property type="evidence" value="ECO:0007669"/>
    <property type="project" value="TreeGrafter"/>
</dbReference>
<accession>A0A813VNN8</accession>
<dbReference type="PANTHER" id="PTHR11214">
    <property type="entry name" value="BETA-1,3-N-ACETYLGLUCOSAMINYLTRANSFERASE"/>
    <property type="match status" value="1"/>
</dbReference>
<evidence type="ECO:0000313" key="14">
    <source>
        <dbReference type="Proteomes" id="UP000663879"/>
    </source>
</evidence>
<feature type="signal peptide" evidence="12">
    <location>
        <begin position="1"/>
        <end position="20"/>
    </location>
</feature>
<evidence type="ECO:0000256" key="3">
    <source>
        <dbReference type="ARBA" id="ARBA00022676"/>
    </source>
</evidence>
<keyword evidence="5" id="KW-0812">Transmembrane</keyword>
<feature type="chain" id="PRO_5032405872" description="Hexosyltransferase" evidence="12">
    <location>
        <begin position="21"/>
        <end position="325"/>
    </location>
</feature>
<evidence type="ECO:0000256" key="8">
    <source>
        <dbReference type="ARBA" id="ARBA00023034"/>
    </source>
</evidence>
<evidence type="ECO:0000256" key="5">
    <source>
        <dbReference type="ARBA" id="ARBA00022692"/>
    </source>
</evidence>
<dbReference type="GO" id="GO:0016758">
    <property type="term" value="F:hexosyltransferase activity"/>
    <property type="evidence" value="ECO:0007669"/>
    <property type="project" value="InterPro"/>
</dbReference>
<dbReference type="Proteomes" id="UP000663879">
    <property type="component" value="Unassembled WGS sequence"/>
</dbReference>
<comment type="subcellular location">
    <subcellularLocation>
        <location evidence="1 11">Golgi apparatus membrane</location>
        <topology evidence="1 11">Single-pass type II membrane protein</topology>
    </subcellularLocation>
</comment>
<evidence type="ECO:0000256" key="9">
    <source>
        <dbReference type="ARBA" id="ARBA00023136"/>
    </source>
</evidence>
<keyword evidence="6" id="KW-0735">Signal-anchor</keyword>
<keyword evidence="9" id="KW-0472">Membrane</keyword>
<gene>
    <name evidence="13" type="ORF">OXX778_LOCUS8823</name>
</gene>
<dbReference type="InterPro" id="IPR002659">
    <property type="entry name" value="Glyco_trans_31"/>
</dbReference>
<protein>
    <recommendedName>
        <fullName evidence="11">Hexosyltransferase</fullName>
        <ecNumber evidence="11">2.4.1.-</ecNumber>
    </recommendedName>
</protein>
<evidence type="ECO:0000256" key="11">
    <source>
        <dbReference type="RuleBase" id="RU363063"/>
    </source>
</evidence>
<evidence type="ECO:0000256" key="10">
    <source>
        <dbReference type="ARBA" id="ARBA00023180"/>
    </source>
</evidence>
<evidence type="ECO:0000256" key="12">
    <source>
        <dbReference type="SAM" id="SignalP"/>
    </source>
</evidence>
<keyword evidence="8 11" id="KW-0333">Golgi apparatus</keyword>
<dbReference type="OrthoDB" id="115198at2759"/>
<comment type="similarity">
    <text evidence="2 11">Belongs to the glycosyltransferase 31 family.</text>
</comment>
<sequence>MTLYSIFLVYYFMIVIKSSSNKVINPHNYNFTLNPTNTICSNDDSSVFLLIGVNTRPENFAQRQLIRETWTKRSIFVQVRVIFLLGLTPNKKIQNRLLLESNTYKDLVQENYMDTYRNLTLKGVMSLKWIIKYCSNIKYYLKCDDDIVINTFKVLQFLKQVKLKPKTIACNLLYDSGVIRDVSSKWYLSVEEYAPDKFMDYCSGAAYIITSDVLEEMYNKSHYVHFVWIDDFYMTGLLGHVTRSNFYDLFDRFELTISTLGYTRLGFAMKFSSSNKSSDEAPIESFYMTVRVSGRAKCFEIDWATSPPNSLPNSEPYSEPIKDPI</sequence>
<evidence type="ECO:0000256" key="7">
    <source>
        <dbReference type="ARBA" id="ARBA00022989"/>
    </source>
</evidence>
<dbReference type="Gene3D" id="3.90.550.50">
    <property type="match status" value="1"/>
</dbReference>
<evidence type="ECO:0000256" key="1">
    <source>
        <dbReference type="ARBA" id="ARBA00004323"/>
    </source>
</evidence>
<keyword evidence="10" id="KW-0325">Glycoprotein</keyword>
<dbReference type="FunFam" id="3.90.550.50:FF:000001">
    <property type="entry name" value="Hexosyltransferase"/>
    <property type="match status" value="1"/>
</dbReference>
<name>A0A813VNN8_9BILA</name>
<keyword evidence="12" id="KW-0732">Signal</keyword>
<evidence type="ECO:0000256" key="2">
    <source>
        <dbReference type="ARBA" id="ARBA00008661"/>
    </source>
</evidence>
<dbReference type="EMBL" id="CAJNOC010001250">
    <property type="protein sequence ID" value="CAF0848500.1"/>
    <property type="molecule type" value="Genomic_DNA"/>
</dbReference>